<dbReference type="AlphaFoldDB" id="A0A1G8GSL3"/>
<dbReference type="OrthoDB" id="27542at2"/>
<feature type="transmembrane region" description="Helical" evidence="8">
    <location>
        <begin position="174"/>
        <end position="195"/>
    </location>
</feature>
<dbReference type="Pfam" id="PF00528">
    <property type="entry name" value="BPD_transp_1"/>
    <property type="match status" value="2"/>
</dbReference>
<keyword evidence="3" id="KW-1003">Cell membrane</keyword>
<evidence type="ECO:0000259" key="10">
    <source>
        <dbReference type="PROSITE" id="PS50928"/>
    </source>
</evidence>
<feature type="domain" description="ABC transmembrane type-1" evidence="10">
    <location>
        <begin position="93"/>
        <end position="297"/>
    </location>
</feature>
<evidence type="ECO:0000256" key="5">
    <source>
        <dbReference type="ARBA" id="ARBA00022692"/>
    </source>
</evidence>
<feature type="compositionally biased region" description="Polar residues" evidence="9">
    <location>
        <begin position="1"/>
        <end position="20"/>
    </location>
</feature>
<organism evidence="11 12">
    <name type="scientific">Rhodococcus triatomae</name>
    <dbReference type="NCBI Taxonomy" id="300028"/>
    <lineage>
        <taxon>Bacteria</taxon>
        <taxon>Bacillati</taxon>
        <taxon>Actinomycetota</taxon>
        <taxon>Actinomycetes</taxon>
        <taxon>Mycobacteriales</taxon>
        <taxon>Nocardiaceae</taxon>
        <taxon>Rhodococcus</taxon>
    </lineage>
</organism>
<sequence length="576" mass="59376">MPSSVNGRPSSANGRPSSADGSGAARVRPGRRPAPLTGNGPRRARIDGVDGARVLLWVIVAALVVAPLGTVVSLGLADNHVPQLVDDGVVVAARNSVVSAGLSAILAVVLATAMALLLDRTNLPGRAALRLMLLSPLLIPPFVGAIAWTGLLGPSGILNTFRSGPLWNIYGGDGVVFLLTVHSYPLAYLVIAAALRRVPGDLEQAARISGASAWYALRTVTLPLLRPALLAAFTLTAVSNLADFGIPALVGLPERYVTLSTMVYRYIQSGTVDRPLEVVSTIGIALLVLAVLAVGVDRLLARRSWHLDGPVTAPQTLPLGAARVPAAVIAWTAGSALTVLPILALATQALLPAPGVPLRWENLTLDSLVAATTAPGTLVGVKNSLFLAVGAAIVCTVLGLAVGVLTTRTRSRDNTALTLVALLPQAVPGLVIAVGWLIVGRYTGLFDTRWIILCAYVTAFLAIVVQAVRAPLLSTPAALEEAARSAGASRMRALFDVPWRMTIPAALTGGVLVALTAVRELTMSVLLVAPGTQTLGVSIFNLQQAGDYNAAAALSLLVALVGIAGLGLFASSKAAR</sequence>
<feature type="domain" description="ABC transmembrane type-1" evidence="10">
    <location>
        <begin position="381"/>
        <end position="569"/>
    </location>
</feature>
<dbReference type="PROSITE" id="PS50928">
    <property type="entry name" value="ABC_TM1"/>
    <property type="match status" value="2"/>
</dbReference>
<comment type="subcellular location">
    <subcellularLocation>
        <location evidence="1">Cell inner membrane</location>
        <topology evidence="1">Multi-pass membrane protein</topology>
    </subcellularLocation>
    <subcellularLocation>
        <location evidence="8">Cell membrane</location>
        <topology evidence="8">Multi-pass membrane protein</topology>
    </subcellularLocation>
</comment>
<evidence type="ECO:0000256" key="3">
    <source>
        <dbReference type="ARBA" id="ARBA00022475"/>
    </source>
</evidence>
<dbReference type="InterPro" id="IPR000515">
    <property type="entry name" value="MetI-like"/>
</dbReference>
<keyword evidence="2 8" id="KW-0813">Transport</keyword>
<feature type="transmembrane region" description="Helical" evidence="8">
    <location>
        <begin position="550"/>
        <end position="570"/>
    </location>
</feature>
<dbReference type="Gene3D" id="1.10.3720.10">
    <property type="entry name" value="MetI-like"/>
    <property type="match status" value="2"/>
</dbReference>
<accession>A0A1G8GSL3</accession>
<keyword evidence="4" id="KW-0997">Cell inner membrane</keyword>
<feature type="transmembrane region" description="Helical" evidence="8">
    <location>
        <begin position="499"/>
        <end position="518"/>
    </location>
</feature>
<evidence type="ECO:0000313" key="12">
    <source>
        <dbReference type="Proteomes" id="UP000183263"/>
    </source>
</evidence>
<comment type="similarity">
    <text evidence="8">Belongs to the binding-protein-dependent transport system permease family.</text>
</comment>
<feature type="transmembrane region" description="Helical" evidence="8">
    <location>
        <begin position="278"/>
        <end position="296"/>
    </location>
</feature>
<evidence type="ECO:0000256" key="1">
    <source>
        <dbReference type="ARBA" id="ARBA00004429"/>
    </source>
</evidence>
<feature type="transmembrane region" description="Helical" evidence="8">
    <location>
        <begin position="450"/>
        <end position="468"/>
    </location>
</feature>
<evidence type="ECO:0000256" key="4">
    <source>
        <dbReference type="ARBA" id="ARBA00022519"/>
    </source>
</evidence>
<dbReference type="GO" id="GO:0055085">
    <property type="term" value="P:transmembrane transport"/>
    <property type="evidence" value="ECO:0007669"/>
    <property type="project" value="InterPro"/>
</dbReference>
<keyword evidence="12" id="KW-1185">Reference proteome</keyword>
<feature type="transmembrane region" description="Helical" evidence="8">
    <location>
        <begin position="328"/>
        <end position="351"/>
    </location>
</feature>
<keyword evidence="6 8" id="KW-1133">Transmembrane helix</keyword>
<feature type="transmembrane region" description="Helical" evidence="8">
    <location>
        <begin position="54"/>
        <end position="77"/>
    </location>
</feature>
<dbReference type="RefSeq" id="WP_139183201.1">
    <property type="nucleotide sequence ID" value="NZ_CP048813.1"/>
</dbReference>
<feature type="transmembrane region" description="Helical" evidence="8">
    <location>
        <begin position="385"/>
        <end position="405"/>
    </location>
</feature>
<feature type="transmembrane region" description="Helical" evidence="8">
    <location>
        <begin position="131"/>
        <end position="154"/>
    </location>
</feature>
<dbReference type="PANTHER" id="PTHR43357">
    <property type="entry name" value="INNER MEMBRANE ABC TRANSPORTER PERMEASE PROTEIN YDCV"/>
    <property type="match status" value="1"/>
</dbReference>
<dbReference type="PANTHER" id="PTHR43357:SF3">
    <property type="entry name" value="FE(3+)-TRANSPORT SYSTEM PERMEASE PROTEIN FBPB 2"/>
    <property type="match status" value="1"/>
</dbReference>
<dbReference type="CDD" id="cd06261">
    <property type="entry name" value="TM_PBP2"/>
    <property type="match status" value="2"/>
</dbReference>
<reference evidence="11 12" key="1">
    <citation type="submission" date="2016-10" db="EMBL/GenBank/DDBJ databases">
        <authorList>
            <person name="de Groot N.N."/>
        </authorList>
    </citation>
    <scope>NUCLEOTIDE SEQUENCE [LARGE SCALE GENOMIC DNA]</scope>
    <source>
        <strain evidence="11 12">DSM 44892</strain>
    </source>
</reference>
<dbReference type="EMBL" id="FNDN01000004">
    <property type="protein sequence ID" value="SDH97337.1"/>
    <property type="molecule type" value="Genomic_DNA"/>
</dbReference>
<gene>
    <name evidence="11" type="ORF">SAMN05444695_104191</name>
</gene>
<evidence type="ECO:0000256" key="2">
    <source>
        <dbReference type="ARBA" id="ARBA00022448"/>
    </source>
</evidence>
<protein>
    <submittedName>
        <fullName evidence="11">Iron(III) transport system permease protein</fullName>
    </submittedName>
</protein>
<evidence type="ECO:0000313" key="11">
    <source>
        <dbReference type="EMBL" id="SDH97337.1"/>
    </source>
</evidence>
<feature type="transmembrane region" description="Helical" evidence="8">
    <location>
        <begin position="417"/>
        <end position="438"/>
    </location>
</feature>
<keyword evidence="5 8" id="KW-0812">Transmembrane</keyword>
<evidence type="ECO:0000256" key="8">
    <source>
        <dbReference type="RuleBase" id="RU363032"/>
    </source>
</evidence>
<dbReference type="Proteomes" id="UP000183263">
    <property type="component" value="Unassembled WGS sequence"/>
</dbReference>
<dbReference type="SUPFAM" id="SSF161098">
    <property type="entry name" value="MetI-like"/>
    <property type="match status" value="2"/>
</dbReference>
<dbReference type="GO" id="GO:0005886">
    <property type="term" value="C:plasma membrane"/>
    <property type="evidence" value="ECO:0007669"/>
    <property type="project" value="UniProtKB-SubCell"/>
</dbReference>
<feature type="transmembrane region" description="Helical" evidence="8">
    <location>
        <begin position="97"/>
        <end position="119"/>
    </location>
</feature>
<evidence type="ECO:0000256" key="9">
    <source>
        <dbReference type="SAM" id="MobiDB-lite"/>
    </source>
</evidence>
<feature type="region of interest" description="Disordered" evidence="9">
    <location>
        <begin position="1"/>
        <end position="43"/>
    </location>
</feature>
<keyword evidence="7 8" id="KW-0472">Membrane</keyword>
<evidence type="ECO:0000256" key="7">
    <source>
        <dbReference type="ARBA" id="ARBA00023136"/>
    </source>
</evidence>
<proteinExistence type="inferred from homology"/>
<dbReference type="InterPro" id="IPR035906">
    <property type="entry name" value="MetI-like_sf"/>
</dbReference>
<name>A0A1G8GSL3_9NOCA</name>
<evidence type="ECO:0000256" key="6">
    <source>
        <dbReference type="ARBA" id="ARBA00022989"/>
    </source>
</evidence>